<name>A0A7X9RSE9_9BACT</name>
<evidence type="ECO:0000313" key="3">
    <source>
        <dbReference type="Proteomes" id="UP000576082"/>
    </source>
</evidence>
<keyword evidence="3" id="KW-1185">Reference proteome</keyword>
<sequence length="260" mass="30364">MSNIFLIIFFGLHFTNGVKKNKSVNAKKYFYTVIISTVLIVNKTLANPFSISDNLELYLITINPGNNIDEAWGHSAIYIKDIDYKYDYVFEYVSIETNNFVSNIKTLFGTDIYKLRLTSHHIFLKEENDRCITYQVIDLPSQQIQVLFNTLISELVSKQEYNYSIAYVNCSTLLYNYLTEYSLPDVDNLTIRDKLRYSSNLSILEEMFFIDIMLSSASDKYLESNLVFTPIYLLNSFSEKKSITSRKIEFKYLFLYLIAV</sequence>
<organism evidence="2 3">
    <name type="scientific">Flammeovirga aprica JL-4</name>
    <dbReference type="NCBI Taxonomy" id="694437"/>
    <lineage>
        <taxon>Bacteria</taxon>
        <taxon>Pseudomonadati</taxon>
        <taxon>Bacteroidota</taxon>
        <taxon>Cytophagia</taxon>
        <taxon>Cytophagales</taxon>
        <taxon>Flammeovirgaceae</taxon>
        <taxon>Flammeovirga</taxon>
    </lineage>
</organism>
<evidence type="ECO:0000313" key="2">
    <source>
        <dbReference type="EMBL" id="NME67140.1"/>
    </source>
</evidence>
<dbReference type="RefSeq" id="WP_169655271.1">
    <property type="nucleotide sequence ID" value="NZ_JABANE010000008.1"/>
</dbReference>
<dbReference type="Pfam" id="PF13387">
    <property type="entry name" value="Lnb_N"/>
    <property type="match status" value="1"/>
</dbReference>
<dbReference type="AlphaFoldDB" id="A0A7X9RSE9"/>
<protein>
    <submittedName>
        <fullName evidence="2">DUF4105 domain-containing protein</fullName>
    </submittedName>
</protein>
<proteinExistence type="predicted"/>
<reference evidence="2 3" key="1">
    <citation type="submission" date="2020-04" db="EMBL/GenBank/DDBJ databases">
        <title>Flammeovirga sp. SR4, a novel species isolated from seawater.</title>
        <authorList>
            <person name="Wang X."/>
        </authorList>
    </citation>
    <scope>NUCLEOTIDE SEQUENCE [LARGE SCALE GENOMIC DNA]</scope>
    <source>
        <strain evidence="2 3">ATCC 23126</strain>
    </source>
</reference>
<feature type="domain" description="Lnb N-terminal periplasmic" evidence="1">
    <location>
        <begin position="53"/>
        <end position="179"/>
    </location>
</feature>
<evidence type="ECO:0000259" key="1">
    <source>
        <dbReference type="Pfam" id="PF13387"/>
    </source>
</evidence>
<comment type="caution">
    <text evidence="2">The sequence shown here is derived from an EMBL/GenBank/DDBJ whole genome shotgun (WGS) entry which is preliminary data.</text>
</comment>
<gene>
    <name evidence="2" type="ORF">HHU12_04095</name>
</gene>
<accession>A0A7X9RSE9</accession>
<dbReference type="Proteomes" id="UP000576082">
    <property type="component" value="Unassembled WGS sequence"/>
</dbReference>
<dbReference type="EMBL" id="JABANE010000008">
    <property type="protein sequence ID" value="NME67140.1"/>
    <property type="molecule type" value="Genomic_DNA"/>
</dbReference>
<dbReference type="InterPro" id="IPR025178">
    <property type="entry name" value="Lnb_N"/>
</dbReference>